<evidence type="ECO:0000256" key="1">
    <source>
        <dbReference type="ARBA" id="ARBA00022670"/>
    </source>
</evidence>
<dbReference type="InterPro" id="IPR000668">
    <property type="entry name" value="Peptidase_C1A_C"/>
</dbReference>
<organism evidence="6 7">
    <name type="scientific">Acanthoscelides obtectus</name>
    <name type="common">Bean weevil</name>
    <name type="synonym">Bruchus obtectus</name>
    <dbReference type="NCBI Taxonomy" id="200917"/>
    <lineage>
        <taxon>Eukaryota</taxon>
        <taxon>Metazoa</taxon>
        <taxon>Ecdysozoa</taxon>
        <taxon>Arthropoda</taxon>
        <taxon>Hexapoda</taxon>
        <taxon>Insecta</taxon>
        <taxon>Pterygota</taxon>
        <taxon>Neoptera</taxon>
        <taxon>Endopterygota</taxon>
        <taxon>Coleoptera</taxon>
        <taxon>Polyphaga</taxon>
        <taxon>Cucujiformia</taxon>
        <taxon>Chrysomeloidea</taxon>
        <taxon>Chrysomelidae</taxon>
        <taxon>Bruchinae</taxon>
        <taxon>Bruchini</taxon>
        <taxon>Acanthoscelides</taxon>
    </lineage>
</organism>
<dbReference type="AlphaFoldDB" id="A0A9P0PQY3"/>
<dbReference type="GO" id="GO:0008234">
    <property type="term" value="F:cysteine-type peptidase activity"/>
    <property type="evidence" value="ECO:0007669"/>
    <property type="project" value="UniProtKB-KW"/>
</dbReference>
<dbReference type="InterPro" id="IPR038765">
    <property type="entry name" value="Papain-like_cys_pep_sf"/>
</dbReference>
<dbReference type="PROSITE" id="PS00139">
    <property type="entry name" value="THIOL_PROTEASE_CYS"/>
    <property type="match status" value="1"/>
</dbReference>
<protein>
    <recommendedName>
        <fullName evidence="5">Peptidase C1A papain C-terminal domain-containing protein</fullName>
    </recommendedName>
</protein>
<accession>A0A9P0PQY3</accession>
<dbReference type="Gene3D" id="3.90.70.10">
    <property type="entry name" value="Cysteine proteinases"/>
    <property type="match status" value="1"/>
</dbReference>
<sequence>MLSLQKDQIPSRGDKLALLDDNVHLPKEVDWRAKGTVTTVKDQGRCGSCWAFSAVSLIFLLVFPLSKP</sequence>
<keyword evidence="1" id="KW-0645">Protease</keyword>
<keyword evidence="2" id="KW-0378">Hydrolase</keyword>
<keyword evidence="4" id="KW-1133">Transmembrane helix</keyword>
<dbReference type="GO" id="GO:0006508">
    <property type="term" value="P:proteolysis"/>
    <property type="evidence" value="ECO:0007669"/>
    <property type="project" value="UniProtKB-KW"/>
</dbReference>
<keyword evidence="4" id="KW-0812">Transmembrane</keyword>
<dbReference type="Proteomes" id="UP001152888">
    <property type="component" value="Unassembled WGS sequence"/>
</dbReference>
<keyword evidence="3" id="KW-0788">Thiol protease</keyword>
<gene>
    <name evidence="6" type="ORF">ACAOBT_LOCUS21908</name>
</gene>
<evidence type="ECO:0000259" key="5">
    <source>
        <dbReference type="Pfam" id="PF00112"/>
    </source>
</evidence>
<evidence type="ECO:0000256" key="4">
    <source>
        <dbReference type="SAM" id="Phobius"/>
    </source>
</evidence>
<name>A0A9P0PQY3_ACAOB</name>
<evidence type="ECO:0000256" key="2">
    <source>
        <dbReference type="ARBA" id="ARBA00022801"/>
    </source>
</evidence>
<evidence type="ECO:0000313" key="6">
    <source>
        <dbReference type="EMBL" id="CAH1994078.1"/>
    </source>
</evidence>
<keyword evidence="4" id="KW-0472">Membrane</keyword>
<keyword evidence="7" id="KW-1185">Reference proteome</keyword>
<dbReference type="SUPFAM" id="SSF54001">
    <property type="entry name" value="Cysteine proteinases"/>
    <property type="match status" value="1"/>
</dbReference>
<dbReference type="InterPro" id="IPR000169">
    <property type="entry name" value="Pept_cys_AS"/>
</dbReference>
<dbReference type="EMBL" id="CAKOFQ010007190">
    <property type="protein sequence ID" value="CAH1994078.1"/>
    <property type="molecule type" value="Genomic_DNA"/>
</dbReference>
<proteinExistence type="predicted"/>
<dbReference type="OrthoDB" id="10253408at2759"/>
<reference evidence="6" key="1">
    <citation type="submission" date="2022-03" db="EMBL/GenBank/DDBJ databases">
        <authorList>
            <person name="Sayadi A."/>
        </authorList>
    </citation>
    <scope>NUCLEOTIDE SEQUENCE</scope>
</reference>
<feature type="transmembrane region" description="Helical" evidence="4">
    <location>
        <begin position="49"/>
        <end position="66"/>
    </location>
</feature>
<evidence type="ECO:0000256" key="3">
    <source>
        <dbReference type="ARBA" id="ARBA00022807"/>
    </source>
</evidence>
<evidence type="ECO:0000313" key="7">
    <source>
        <dbReference type="Proteomes" id="UP001152888"/>
    </source>
</evidence>
<feature type="domain" description="Peptidase C1A papain C-terminal" evidence="5">
    <location>
        <begin position="25"/>
        <end position="57"/>
    </location>
</feature>
<dbReference type="Pfam" id="PF00112">
    <property type="entry name" value="Peptidase_C1"/>
    <property type="match status" value="1"/>
</dbReference>
<comment type="caution">
    <text evidence="6">The sequence shown here is derived from an EMBL/GenBank/DDBJ whole genome shotgun (WGS) entry which is preliminary data.</text>
</comment>